<evidence type="ECO:0000313" key="2">
    <source>
        <dbReference type="EMBL" id="CAH2077333.1"/>
    </source>
</evidence>
<gene>
    <name evidence="2" type="ORF">IPOD504_LOCUS17660</name>
</gene>
<evidence type="ECO:0000256" key="1">
    <source>
        <dbReference type="SAM" id="MobiDB-lite"/>
    </source>
</evidence>
<feature type="non-terminal residue" evidence="2">
    <location>
        <position position="165"/>
    </location>
</feature>
<dbReference type="EMBL" id="OW152821">
    <property type="protein sequence ID" value="CAH2077333.1"/>
    <property type="molecule type" value="Genomic_DNA"/>
</dbReference>
<accession>A0ABN8JA30</accession>
<feature type="region of interest" description="Disordered" evidence="1">
    <location>
        <begin position="141"/>
        <end position="165"/>
    </location>
</feature>
<sequence>MHEREHHQSGWSRAHPAPASLAPCLRTLASQRSMDPVSSWPPLSIEIVRGERGSEVGVERGRRLAGCLCQSRSARRRLRMSECFLIRRRSVPLQAMVLSACVRAAARNYCAAYQESGDLIKSPSPPPSHAIVVEVVPHEAGGAAAKAPRGGTWPGDTFRGTRPAD</sequence>
<protein>
    <submittedName>
        <fullName evidence="2">Uncharacterized protein</fullName>
    </submittedName>
</protein>
<feature type="compositionally biased region" description="Low complexity" evidence="1">
    <location>
        <begin position="141"/>
        <end position="151"/>
    </location>
</feature>
<evidence type="ECO:0000313" key="3">
    <source>
        <dbReference type="Proteomes" id="UP000837857"/>
    </source>
</evidence>
<reference evidence="2" key="1">
    <citation type="submission" date="2022-03" db="EMBL/GenBank/DDBJ databases">
        <authorList>
            <person name="Martin H S."/>
        </authorList>
    </citation>
    <scope>NUCLEOTIDE SEQUENCE</scope>
</reference>
<name>A0ABN8JA30_9NEOP</name>
<dbReference type="Proteomes" id="UP000837857">
    <property type="component" value="Chromosome 9"/>
</dbReference>
<organism evidence="2 3">
    <name type="scientific">Iphiclides podalirius</name>
    <name type="common">scarce swallowtail</name>
    <dbReference type="NCBI Taxonomy" id="110791"/>
    <lineage>
        <taxon>Eukaryota</taxon>
        <taxon>Metazoa</taxon>
        <taxon>Ecdysozoa</taxon>
        <taxon>Arthropoda</taxon>
        <taxon>Hexapoda</taxon>
        <taxon>Insecta</taxon>
        <taxon>Pterygota</taxon>
        <taxon>Neoptera</taxon>
        <taxon>Endopterygota</taxon>
        <taxon>Lepidoptera</taxon>
        <taxon>Glossata</taxon>
        <taxon>Ditrysia</taxon>
        <taxon>Papilionoidea</taxon>
        <taxon>Papilionidae</taxon>
        <taxon>Papilioninae</taxon>
        <taxon>Iphiclides</taxon>
    </lineage>
</organism>
<proteinExistence type="predicted"/>
<keyword evidence="3" id="KW-1185">Reference proteome</keyword>